<sequence>MSEQLDSWISAAISRQQAGQRHALTLDDCALLARFAQEEAQAIGVPVVFSLADASGHQRYFFSMENALLVSHRLAPEKALTAVVLKMSTHQLAALIQPGAALYGLQHQSGICCIGGGLPCWSQGVLLGGIGISGGTVEQDLTIARNTLRRFSTARFALITEND</sequence>
<keyword evidence="2" id="KW-1185">Reference proteome</keyword>
<accession>A0ABS6L451</accession>
<gene>
    <name evidence="1" type="ORF">J1786_16755</name>
</gene>
<evidence type="ECO:0000313" key="2">
    <source>
        <dbReference type="Proteomes" id="UP000699865"/>
    </source>
</evidence>
<dbReference type="InterPro" id="IPR052517">
    <property type="entry name" value="GlcG_carb_metab_protein"/>
</dbReference>
<reference evidence="1 2" key="1">
    <citation type="submission" date="2021-03" db="EMBL/GenBank/DDBJ databases">
        <title>Five novel Rahnella species.</title>
        <authorList>
            <person name="Brady C."/>
            <person name="Asselin J."/>
            <person name="Beer S."/>
            <person name="Bruberg M.B."/>
            <person name="Crampton B."/>
            <person name="Venter S."/>
            <person name="Arnold D."/>
            <person name="Denman S."/>
        </authorList>
    </citation>
    <scope>NUCLEOTIDE SEQUENCE [LARGE SCALE GENOMIC DNA]</scope>
    <source>
        <strain evidence="1 2">L72c</strain>
    </source>
</reference>
<dbReference type="SUPFAM" id="SSF143744">
    <property type="entry name" value="GlcG-like"/>
    <property type="match status" value="1"/>
</dbReference>
<evidence type="ECO:0000313" key="1">
    <source>
        <dbReference type="EMBL" id="MBU9836456.1"/>
    </source>
</evidence>
<organism evidence="1 2">
    <name type="scientific">Rahnella perminowiae</name>
    <dbReference type="NCBI Taxonomy" id="2816244"/>
    <lineage>
        <taxon>Bacteria</taxon>
        <taxon>Pseudomonadati</taxon>
        <taxon>Pseudomonadota</taxon>
        <taxon>Gammaproteobacteria</taxon>
        <taxon>Enterobacterales</taxon>
        <taxon>Yersiniaceae</taxon>
        <taxon>Rahnella</taxon>
    </lineage>
</organism>
<dbReference type="Proteomes" id="UP000699865">
    <property type="component" value="Unassembled WGS sequence"/>
</dbReference>
<name>A0ABS6L451_9GAMM</name>
<dbReference type="EMBL" id="JAFMOU010000070">
    <property type="protein sequence ID" value="MBU9836456.1"/>
    <property type="molecule type" value="Genomic_DNA"/>
</dbReference>
<dbReference type="InterPro" id="IPR005624">
    <property type="entry name" value="PduO/GlcC-like"/>
</dbReference>
<dbReference type="InterPro" id="IPR038084">
    <property type="entry name" value="PduO/GlcC-like_sf"/>
</dbReference>
<dbReference type="Pfam" id="PF03928">
    <property type="entry name" value="HbpS-like"/>
    <property type="match status" value="1"/>
</dbReference>
<dbReference type="PANTHER" id="PTHR34309">
    <property type="entry name" value="SLR1406 PROTEIN"/>
    <property type="match status" value="1"/>
</dbReference>
<dbReference type="Gene3D" id="3.30.450.150">
    <property type="entry name" value="Haem-degrading domain"/>
    <property type="match status" value="1"/>
</dbReference>
<protein>
    <submittedName>
        <fullName evidence="1">Heme-binding protein</fullName>
    </submittedName>
</protein>
<dbReference type="PANTHER" id="PTHR34309:SF1">
    <property type="entry name" value="PROTEIN GLCG"/>
    <property type="match status" value="1"/>
</dbReference>
<proteinExistence type="predicted"/>
<comment type="caution">
    <text evidence="1">The sequence shown here is derived from an EMBL/GenBank/DDBJ whole genome shotgun (WGS) entry which is preliminary data.</text>
</comment>
<dbReference type="RefSeq" id="WP_129953718.1">
    <property type="nucleotide sequence ID" value="NZ_JAFMOU010000070.1"/>
</dbReference>